<dbReference type="EMBL" id="LFZO01000289">
    <property type="protein sequence ID" value="KXT10064.1"/>
    <property type="molecule type" value="Genomic_DNA"/>
</dbReference>
<organism evidence="1 2">
    <name type="scientific">Pseudocercospora musae</name>
    <dbReference type="NCBI Taxonomy" id="113226"/>
    <lineage>
        <taxon>Eukaryota</taxon>
        <taxon>Fungi</taxon>
        <taxon>Dikarya</taxon>
        <taxon>Ascomycota</taxon>
        <taxon>Pezizomycotina</taxon>
        <taxon>Dothideomycetes</taxon>
        <taxon>Dothideomycetidae</taxon>
        <taxon>Mycosphaerellales</taxon>
        <taxon>Mycosphaerellaceae</taxon>
        <taxon>Pseudocercospora</taxon>
    </lineage>
</organism>
<evidence type="ECO:0000313" key="1">
    <source>
        <dbReference type="EMBL" id="KXT10064.1"/>
    </source>
</evidence>
<comment type="caution">
    <text evidence="1">The sequence shown here is derived from an EMBL/GenBank/DDBJ whole genome shotgun (WGS) entry which is preliminary data.</text>
</comment>
<sequence>MSKRRIKVKAQERVEVLEGAHRIKSSYGSDHLERTMLAGFGRLMHGQRSIIQWAVPLVRAEYASSEGEPVICQYEAYDKAAADRQMLLRE</sequence>
<gene>
    <name evidence="1" type="ORF">AC579_9685</name>
</gene>
<evidence type="ECO:0000313" key="2">
    <source>
        <dbReference type="Proteomes" id="UP000073492"/>
    </source>
</evidence>
<reference evidence="1 2" key="1">
    <citation type="submission" date="2015-07" db="EMBL/GenBank/DDBJ databases">
        <title>Comparative genomics of the Sigatoka disease complex on banana suggests a link between parallel evolutionary changes in Pseudocercospora fijiensis and Pseudocercospora eumusae and increased virulence on the banana host.</title>
        <authorList>
            <person name="Chang T.-C."/>
            <person name="Salvucci A."/>
            <person name="Crous P.W."/>
            <person name="Stergiopoulos I."/>
        </authorList>
    </citation>
    <scope>NUCLEOTIDE SEQUENCE [LARGE SCALE GENOMIC DNA]</scope>
    <source>
        <strain evidence="1 2">CBS 116634</strain>
    </source>
</reference>
<accession>A0A139I5U9</accession>
<dbReference type="Proteomes" id="UP000073492">
    <property type="component" value="Unassembled WGS sequence"/>
</dbReference>
<protein>
    <submittedName>
        <fullName evidence="1">Uncharacterized protein</fullName>
    </submittedName>
</protein>
<proteinExistence type="predicted"/>
<name>A0A139I5U9_9PEZI</name>
<keyword evidence="2" id="KW-1185">Reference proteome</keyword>
<dbReference type="AlphaFoldDB" id="A0A139I5U9"/>